<feature type="chain" id="PRO_5026020999" description="Periplasmic heavy metal sensor" evidence="2">
    <location>
        <begin position="21"/>
        <end position="182"/>
    </location>
</feature>
<keyword evidence="2" id="KW-0732">Signal</keyword>
<evidence type="ECO:0000256" key="2">
    <source>
        <dbReference type="SAM" id="SignalP"/>
    </source>
</evidence>
<evidence type="ECO:0000256" key="1">
    <source>
        <dbReference type="SAM" id="MobiDB-lite"/>
    </source>
</evidence>
<organism evidence="3 4">
    <name type="scientific">Pseudoduganella dura</name>
    <dbReference type="NCBI Taxonomy" id="321982"/>
    <lineage>
        <taxon>Bacteria</taxon>
        <taxon>Pseudomonadati</taxon>
        <taxon>Pseudomonadota</taxon>
        <taxon>Betaproteobacteria</taxon>
        <taxon>Burkholderiales</taxon>
        <taxon>Oxalobacteraceae</taxon>
        <taxon>Telluria group</taxon>
        <taxon>Pseudoduganella</taxon>
    </lineage>
</organism>
<feature type="region of interest" description="Disordered" evidence="1">
    <location>
        <begin position="135"/>
        <end position="182"/>
    </location>
</feature>
<proteinExistence type="predicted"/>
<sequence length="182" mass="18838">MKKGAAALAAALLVAGTAFALPMAEMRAQDLLMMAPALKEALKLNANQQTLWQQTEGRTRTLLRERQSRTEKMQAAALQALQGKNVELRELTGALDAENAAEAAEEKQLREWWLTVNDALDESQRGAVAVFLAEQLQRKPEGPGTGGGGAPRGEGGGHRGGPGGGGSGGGMGGIGGGINIGR</sequence>
<gene>
    <name evidence="3" type="ORF">GJV26_12770</name>
</gene>
<keyword evidence="4" id="KW-1185">Reference proteome</keyword>
<protein>
    <recommendedName>
        <fullName evidence="5">Periplasmic heavy metal sensor</fullName>
    </recommendedName>
</protein>
<name>A0A6I3XAN7_9BURK</name>
<dbReference type="EMBL" id="WNWM01000002">
    <property type="protein sequence ID" value="MUI13327.1"/>
    <property type="molecule type" value="Genomic_DNA"/>
</dbReference>
<dbReference type="OrthoDB" id="8704585at2"/>
<reference evidence="3 4" key="1">
    <citation type="submission" date="2019-11" db="EMBL/GenBank/DDBJ databases">
        <title>Draft Genome Sequences of Six Type Strains of the Genus Massilia.</title>
        <authorList>
            <person name="Miess H."/>
            <person name="Frediansyah A."/>
            <person name="Goeker M."/>
            <person name="Gross H."/>
        </authorList>
    </citation>
    <scope>NUCLEOTIDE SEQUENCE [LARGE SCALE GENOMIC DNA]</scope>
    <source>
        <strain evidence="3 4">DSM 17513</strain>
    </source>
</reference>
<dbReference type="AlphaFoldDB" id="A0A6I3XAN7"/>
<evidence type="ECO:0000313" key="3">
    <source>
        <dbReference type="EMBL" id="MUI13327.1"/>
    </source>
</evidence>
<evidence type="ECO:0008006" key="5">
    <source>
        <dbReference type="Google" id="ProtNLM"/>
    </source>
</evidence>
<comment type="caution">
    <text evidence="3">The sequence shown here is derived from an EMBL/GenBank/DDBJ whole genome shotgun (WGS) entry which is preliminary data.</text>
</comment>
<accession>A0A6I3XAN7</accession>
<feature type="signal peptide" evidence="2">
    <location>
        <begin position="1"/>
        <end position="20"/>
    </location>
</feature>
<feature type="compositionally biased region" description="Gly residues" evidence="1">
    <location>
        <begin position="143"/>
        <end position="182"/>
    </location>
</feature>
<dbReference type="Proteomes" id="UP000431684">
    <property type="component" value="Unassembled WGS sequence"/>
</dbReference>
<evidence type="ECO:0000313" key="4">
    <source>
        <dbReference type="Proteomes" id="UP000431684"/>
    </source>
</evidence>